<accession>A0A9Q4C581</accession>
<dbReference type="EMBL" id="RKLV01000007">
    <property type="protein sequence ID" value="MCX2819310.1"/>
    <property type="molecule type" value="Genomic_DNA"/>
</dbReference>
<name>A0A9Q4C581_9EURY</name>
<comment type="caution">
    <text evidence="2">The sequence shown here is derived from an EMBL/GenBank/DDBJ whole genome shotgun (WGS) entry which is preliminary data.</text>
</comment>
<reference evidence="2" key="1">
    <citation type="submission" date="2022-09" db="EMBL/GenBank/DDBJ databases">
        <title>Haloadaptaus new haloarchaeum isolated from saline soil.</title>
        <authorList>
            <person name="Duran-Viseras A."/>
            <person name="Sanchez-Porro C."/>
            <person name="Ventosa A."/>
        </authorList>
    </citation>
    <scope>NUCLEOTIDE SEQUENCE</scope>
    <source>
        <strain evidence="2">F3-133</strain>
    </source>
</reference>
<gene>
    <name evidence="2" type="ORF">EGH25_08085</name>
</gene>
<organism evidence="2 3">
    <name type="scientific">Halorutilus salinus</name>
    <dbReference type="NCBI Taxonomy" id="2487751"/>
    <lineage>
        <taxon>Archaea</taxon>
        <taxon>Methanobacteriati</taxon>
        <taxon>Methanobacteriota</taxon>
        <taxon>Stenosarchaea group</taxon>
        <taxon>Halobacteria</taxon>
        <taxon>Halorutilales</taxon>
        <taxon>Halorutilaceae</taxon>
        <taxon>Halorutilus</taxon>
    </lineage>
</organism>
<feature type="transmembrane region" description="Helical" evidence="1">
    <location>
        <begin position="45"/>
        <end position="62"/>
    </location>
</feature>
<evidence type="ECO:0000313" key="3">
    <source>
        <dbReference type="Proteomes" id="UP001149411"/>
    </source>
</evidence>
<protein>
    <submittedName>
        <fullName evidence="2">Uncharacterized protein</fullName>
    </submittedName>
</protein>
<keyword evidence="1" id="KW-0472">Membrane</keyword>
<evidence type="ECO:0000313" key="2">
    <source>
        <dbReference type="EMBL" id="MCX2819310.1"/>
    </source>
</evidence>
<dbReference type="RefSeq" id="WP_266087468.1">
    <property type="nucleotide sequence ID" value="NZ_RKLV01000007.1"/>
</dbReference>
<keyword evidence="3" id="KW-1185">Reference proteome</keyword>
<dbReference type="Proteomes" id="UP001149411">
    <property type="component" value="Unassembled WGS sequence"/>
</dbReference>
<dbReference type="AlphaFoldDB" id="A0A9Q4C581"/>
<evidence type="ECO:0000256" key="1">
    <source>
        <dbReference type="SAM" id="Phobius"/>
    </source>
</evidence>
<proteinExistence type="predicted"/>
<sequence length="64" mass="6874">MSPDKGGGGVVPERAVIMLAVVWAGLKILAVVTGETAFRRLADQIILPIAVVFVVLWYFGYIEG</sequence>
<feature type="transmembrane region" description="Helical" evidence="1">
    <location>
        <begin position="15"/>
        <end position="33"/>
    </location>
</feature>
<keyword evidence="1" id="KW-1133">Transmembrane helix</keyword>
<keyword evidence="1" id="KW-0812">Transmembrane</keyword>